<dbReference type="PANTHER" id="PTHR13428">
    <property type="entry name" value="INNER NUCLEAR MEMBRANE PROTEIN MAN1 LEM DOMAIN CONTAINING PROTEIN"/>
    <property type="match status" value="1"/>
</dbReference>
<sequence>MKYRWTKEEEETRQMYDMVVKIIDVLRSHNEACQENKDLQPYMPIPHVRDSLIQPHDREIGDQWHLAIQEAILEKCSDNDGIVHIAVDKNSQYAGKAFKALHGSWFDGKKFEYYKHFEKMNYGLLLNYTRF</sequence>
<evidence type="ECO:0000256" key="2">
    <source>
        <dbReference type="ARBA" id="ARBA00022692"/>
    </source>
</evidence>
<keyword evidence="7" id="KW-1185">Reference proteome</keyword>
<evidence type="ECO:0000256" key="1">
    <source>
        <dbReference type="ARBA" id="ARBA00004540"/>
    </source>
</evidence>
<proteinExistence type="predicted"/>
<name>A0A5N4DGD2_CAMDR</name>
<accession>A0A5N4DGD2</accession>
<evidence type="ECO:0000256" key="3">
    <source>
        <dbReference type="ARBA" id="ARBA00022989"/>
    </source>
</evidence>
<evidence type="ECO:0000256" key="4">
    <source>
        <dbReference type="ARBA" id="ARBA00023136"/>
    </source>
</evidence>
<gene>
    <name evidence="6" type="ORF">Cadr_000017018</name>
</gene>
<dbReference type="EMBL" id="JWIN03000012">
    <property type="protein sequence ID" value="KAB1270126.1"/>
    <property type="molecule type" value="Genomic_DNA"/>
</dbReference>
<dbReference type="GO" id="GO:0006998">
    <property type="term" value="P:nuclear envelope organization"/>
    <property type="evidence" value="ECO:0007669"/>
    <property type="project" value="TreeGrafter"/>
</dbReference>
<keyword evidence="4" id="KW-0472">Membrane</keyword>
<protein>
    <submittedName>
        <fullName evidence="6">Inner nuclear membrane protein Man1</fullName>
    </submittedName>
</protein>
<dbReference type="GO" id="GO:0030514">
    <property type="term" value="P:negative regulation of BMP signaling pathway"/>
    <property type="evidence" value="ECO:0007669"/>
    <property type="project" value="TreeGrafter"/>
</dbReference>
<dbReference type="AlphaFoldDB" id="A0A5N4DGD2"/>
<keyword evidence="5" id="KW-0539">Nucleus</keyword>
<keyword evidence="2" id="KW-0812">Transmembrane</keyword>
<dbReference type="GO" id="GO:0031490">
    <property type="term" value="F:chromatin DNA binding"/>
    <property type="evidence" value="ECO:0007669"/>
    <property type="project" value="TreeGrafter"/>
</dbReference>
<evidence type="ECO:0000313" key="7">
    <source>
        <dbReference type="Proteomes" id="UP000299084"/>
    </source>
</evidence>
<evidence type="ECO:0000256" key="5">
    <source>
        <dbReference type="ARBA" id="ARBA00023242"/>
    </source>
</evidence>
<dbReference type="Proteomes" id="UP000299084">
    <property type="component" value="Unassembled WGS sequence"/>
</dbReference>
<comment type="subcellular location">
    <subcellularLocation>
        <location evidence="1">Nucleus inner membrane</location>
    </subcellularLocation>
</comment>
<dbReference type="PANTHER" id="PTHR13428:SF10">
    <property type="entry name" value="INNER NUCLEAR MEMBRANE PROTEIN MAN1"/>
    <property type="match status" value="1"/>
</dbReference>
<comment type="caution">
    <text evidence="6">The sequence shown here is derived from an EMBL/GenBank/DDBJ whole genome shotgun (WGS) entry which is preliminary data.</text>
</comment>
<evidence type="ECO:0000313" key="6">
    <source>
        <dbReference type="EMBL" id="KAB1270126.1"/>
    </source>
</evidence>
<dbReference type="InterPro" id="IPR052277">
    <property type="entry name" value="INM_ESCRT-Associated"/>
</dbReference>
<keyword evidence="3" id="KW-1133">Transmembrane helix</keyword>
<organism evidence="6 7">
    <name type="scientific">Camelus dromedarius</name>
    <name type="common">Dromedary</name>
    <name type="synonym">Arabian camel</name>
    <dbReference type="NCBI Taxonomy" id="9838"/>
    <lineage>
        <taxon>Eukaryota</taxon>
        <taxon>Metazoa</taxon>
        <taxon>Chordata</taxon>
        <taxon>Craniata</taxon>
        <taxon>Vertebrata</taxon>
        <taxon>Euteleostomi</taxon>
        <taxon>Mammalia</taxon>
        <taxon>Eutheria</taxon>
        <taxon>Laurasiatheria</taxon>
        <taxon>Artiodactyla</taxon>
        <taxon>Tylopoda</taxon>
        <taxon>Camelidae</taxon>
        <taxon>Camelus</taxon>
    </lineage>
</organism>
<dbReference type="InterPro" id="IPR041885">
    <property type="entry name" value="MAN1_winged_helix_dom"/>
</dbReference>
<reference evidence="6 7" key="1">
    <citation type="journal article" date="2019" name="Mol. Ecol. Resour.">
        <title>Improving Illumina assemblies with Hi-C and long reads: an example with the North African dromedary.</title>
        <authorList>
            <person name="Elbers J.P."/>
            <person name="Rogers M.F."/>
            <person name="Perelman P.L."/>
            <person name="Proskuryakova A.A."/>
            <person name="Serdyukova N.A."/>
            <person name="Johnson W.E."/>
            <person name="Horin P."/>
            <person name="Corander J."/>
            <person name="Murphy D."/>
            <person name="Burger P.A."/>
        </authorList>
    </citation>
    <scope>NUCLEOTIDE SEQUENCE [LARGE SCALE GENOMIC DNA]</scope>
    <source>
        <strain evidence="6">Drom800</strain>
        <tissue evidence="6">Blood</tissue>
    </source>
</reference>
<dbReference type="Gene3D" id="1.10.10.1180">
    <property type="entry name" value="MAN1, winged-helix domain"/>
    <property type="match status" value="1"/>
</dbReference>
<dbReference type="GO" id="GO:0005637">
    <property type="term" value="C:nuclear inner membrane"/>
    <property type="evidence" value="ECO:0007669"/>
    <property type="project" value="UniProtKB-SubCell"/>
</dbReference>